<comment type="caution">
    <text evidence="2">The sequence shown here is derived from an EMBL/GenBank/DDBJ whole genome shotgun (WGS) entry which is preliminary data.</text>
</comment>
<dbReference type="AlphaFoldDB" id="C3J9M9"/>
<evidence type="ECO:0008006" key="4">
    <source>
        <dbReference type="Google" id="ProtNLM"/>
    </source>
</evidence>
<dbReference type="GeneID" id="93365136"/>
<evidence type="ECO:0000313" key="2">
    <source>
        <dbReference type="EMBL" id="EEN83070.1"/>
    </source>
</evidence>
<name>C3J9M9_POREA</name>
<accession>C3J9M9</accession>
<organism evidence="2 3">
    <name type="scientific">Porphyromonas endodontalis (strain ATCC 35406 / DSM 24491 / JCM 8526 / CCUG 16442 / BCRC 14492 / NCTC 13058 / HG 370)</name>
    <name type="common">Bacteroides endodontalis</name>
    <dbReference type="NCBI Taxonomy" id="553175"/>
    <lineage>
        <taxon>Bacteria</taxon>
        <taxon>Pseudomonadati</taxon>
        <taxon>Bacteroidota</taxon>
        <taxon>Bacteroidia</taxon>
        <taxon>Bacteroidales</taxon>
        <taxon>Porphyromonadaceae</taxon>
        <taxon>Porphyromonas</taxon>
    </lineage>
</organism>
<gene>
    <name evidence="2" type="ORF">POREN0001_0780</name>
</gene>
<evidence type="ECO:0000256" key="1">
    <source>
        <dbReference type="SAM" id="Phobius"/>
    </source>
</evidence>
<protein>
    <recommendedName>
        <fullName evidence="4">DUF4831 domain-containing protein</fullName>
    </recommendedName>
</protein>
<dbReference type="STRING" id="553175.POREN0001_0780"/>
<proteinExistence type="predicted"/>
<keyword evidence="1" id="KW-0472">Membrane</keyword>
<dbReference type="RefSeq" id="WP_004333029.1">
    <property type="nucleotide sequence ID" value="NZ_ACNN01000014.1"/>
</dbReference>
<dbReference type="eggNOG" id="ENOG502ZAG0">
    <property type="taxonomic scope" value="Bacteria"/>
</dbReference>
<keyword evidence="3" id="KW-1185">Reference proteome</keyword>
<dbReference type="Proteomes" id="UP000004295">
    <property type="component" value="Unassembled WGS sequence"/>
</dbReference>
<evidence type="ECO:0000313" key="3">
    <source>
        <dbReference type="Proteomes" id="UP000004295"/>
    </source>
</evidence>
<feature type="transmembrane region" description="Helical" evidence="1">
    <location>
        <begin position="21"/>
        <end position="37"/>
    </location>
</feature>
<keyword evidence="1" id="KW-0812">Transmembrane</keyword>
<dbReference type="InterPro" id="IPR032265">
    <property type="entry name" value="DUF4831"/>
</dbReference>
<keyword evidence="1" id="KW-1133">Transmembrane helix</keyword>
<reference evidence="2 3" key="1">
    <citation type="submission" date="2009-04" db="EMBL/GenBank/DDBJ databases">
        <authorList>
            <person name="Sebastian Y."/>
            <person name="Madupu R."/>
            <person name="Durkin A.S."/>
            <person name="Torralba M."/>
            <person name="Methe B."/>
            <person name="Sutton G.G."/>
            <person name="Strausberg R.L."/>
            <person name="Nelson K.E."/>
        </authorList>
    </citation>
    <scope>NUCLEOTIDE SEQUENCE [LARGE SCALE GENOMIC DNA]</scope>
    <source>
        <strain evidence="3">ATCC 35406 / BCRC 14492 / JCM 8526 / NCTC 13058 / HG 370</strain>
    </source>
</reference>
<dbReference type="EMBL" id="ACNN01000014">
    <property type="protein sequence ID" value="EEN83070.1"/>
    <property type="molecule type" value="Genomic_DNA"/>
</dbReference>
<dbReference type="Pfam" id="PF16115">
    <property type="entry name" value="DUF4831"/>
    <property type="match status" value="1"/>
</dbReference>
<sequence length="376" mass="41473">MISFVLTKLANGIMHKALQQLALSVAFIILCPMMMWAQTDVVRYSATEYQDRGVVYYLPKSRLDIALRVVKTTVTPGEFSDYAPLLLGQKVATELTISYEIESAEVRSLGVPDENYSYLVEFKAAQPYSYVALTKNGILSGINGYSTPPQEEVTSPPFAPRQEGVDPLLPREFALATSRAKKAQIAANHLFSLREDLMSLLSGKAEFAPREGEAYTLAVSRLEGQIAAVERLFVGTTAREPFTQRYKVEPEEEINHRTIARFSPVVGLLPATSREGEAITLDLKATRRAPLLSPEELAKQERKLHGIIYNLPGSATVRLHKGSRLFAEVELPITQFGTRVSLANQIPKSKDNSFSILFDTDTGALLGINPVATPMP</sequence>